<dbReference type="FunCoup" id="A0A163IWM5">
    <property type="interactions" value="218"/>
</dbReference>
<evidence type="ECO:0000256" key="2">
    <source>
        <dbReference type="ARBA" id="ARBA00010511"/>
    </source>
</evidence>
<evidence type="ECO:0000256" key="5">
    <source>
        <dbReference type="SAM" id="MobiDB-lite"/>
    </source>
</evidence>
<feature type="region of interest" description="Disordered" evidence="5">
    <location>
        <begin position="740"/>
        <end position="801"/>
    </location>
</feature>
<evidence type="ECO:0000256" key="4">
    <source>
        <dbReference type="ARBA" id="ARBA00023242"/>
    </source>
</evidence>
<dbReference type="OMA" id="GGWEILR"/>
<dbReference type="OrthoDB" id="20900at2759"/>
<evidence type="ECO:0000256" key="3">
    <source>
        <dbReference type="ARBA" id="ARBA00021502"/>
    </source>
</evidence>
<evidence type="ECO:0000256" key="1">
    <source>
        <dbReference type="ARBA" id="ARBA00004123"/>
    </source>
</evidence>
<feature type="compositionally biased region" description="Acidic residues" evidence="5">
    <location>
        <begin position="773"/>
        <end position="782"/>
    </location>
</feature>
<feature type="region of interest" description="Disordered" evidence="5">
    <location>
        <begin position="599"/>
        <end position="652"/>
    </location>
</feature>
<keyword evidence="4" id="KW-0539">Nucleus</keyword>
<comment type="similarity">
    <text evidence="2">Belongs to the RIX1/PELP1 family.</text>
</comment>
<dbReference type="InterPro" id="IPR012583">
    <property type="entry name" value="RIX1_N"/>
</dbReference>
<reference evidence="7" key="1">
    <citation type="submission" date="2016-04" db="EMBL/GenBank/DDBJ databases">
        <authorList>
            <person name="Evans L.H."/>
            <person name="Alamgir A."/>
            <person name="Owens N."/>
            <person name="Weber N.D."/>
            <person name="Virtaneva K."/>
            <person name="Barbian K."/>
            <person name="Babar A."/>
            <person name="Rosenke K."/>
        </authorList>
    </citation>
    <scope>NUCLEOTIDE SEQUENCE [LARGE SCALE GENOMIC DNA]</scope>
    <source>
        <strain evidence="7">CBS 101.48</strain>
    </source>
</reference>
<feature type="compositionally biased region" description="Polar residues" evidence="5">
    <location>
        <begin position="622"/>
        <end position="647"/>
    </location>
</feature>
<dbReference type="GO" id="GO:0006364">
    <property type="term" value="P:rRNA processing"/>
    <property type="evidence" value="ECO:0007669"/>
    <property type="project" value="TreeGrafter"/>
</dbReference>
<dbReference type="InterPro" id="IPR016024">
    <property type="entry name" value="ARM-type_fold"/>
</dbReference>
<dbReference type="PANTHER" id="PTHR34105:SF1">
    <property type="entry name" value="PROLINE-, GLUTAMIC ACID- AND LEUCINE-RICH PROTEIN 1"/>
    <property type="match status" value="1"/>
</dbReference>
<dbReference type="SUPFAM" id="SSF48371">
    <property type="entry name" value="ARM repeat"/>
    <property type="match status" value="1"/>
</dbReference>
<organism evidence="7">
    <name type="scientific">Absidia glauca</name>
    <name type="common">Pin mould</name>
    <dbReference type="NCBI Taxonomy" id="4829"/>
    <lineage>
        <taxon>Eukaryota</taxon>
        <taxon>Fungi</taxon>
        <taxon>Fungi incertae sedis</taxon>
        <taxon>Mucoromycota</taxon>
        <taxon>Mucoromycotina</taxon>
        <taxon>Mucoromycetes</taxon>
        <taxon>Mucorales</taxon>
        <taxon>Cunninghamellaceae</taxon>
        <taxon>Absidia</taxon>
    </lineage>
</organism>
<keyword evidence="8" id="KW-1185">Reference proteome</keyword>
<gene>
    <name evidence="7" type="primary">ABSGL_01116.1 scaffold 1223</name>
</gene>
<evidence type="ECO:0000313" key="7">
    <source>
        <dbReference type="EMBL" id="SAL95775.1"/>
    </source>
</evidence>
<dbReference type="STRING" id="4829.A0A163IWM5"/>
<dbReference type="EMBL" id="LT550481">
    <property type="protein sequence ID" value="SAL95775.1"/>
    <property type="molecule type" value="Genomic_DNA"/>
</dbReference>
<feature type="domain" description="Pre-rRNA-processing protein RIX1 N-terminal" evidence="6">
    <location>
        <begin position="9"/>
        <end position="194"/>
    </location>
</feature>
<accession>A0A163IWM5</accession>
<sequence>MPVDMLAQLVSYYLNDDATIHNNLPFIMDTILTRSLLKDQESNEDLTAVRRKWTTRLNSLIQSKQATARWSAIVLIKLTCEQSPSLLFAHIRSWTGQLLGLVAKQESTIVHKAAIETLSYLFSYTSNKPELLREITTPNLPRFNQALLSVCKSDTLLPVALSALEVNLIRFPSQSRHITDQCLRWCLSSLDGRETVTKETVKVACQCLAALHHVNGKLNSSDQWKDNMLHLVGSVHLSLNRLFDTIDEEVVLSDLPPPYPMVDSSPDPMVAFPLLVRRVKAFTTAIITCLGSSTPSVVSVPIIQLIDLVCRIYNVFEGSLMREFKDKTEFTCLMSCLPALHLSANKIVSALLLSSGCHLSGYSKLFSRVLIRMLNEYKTQRTVKLSVYSIVSLCLQQFGLVFGELICKPLVMTILEDIQVTEQTVTDMAPTEIKNKSTKRKRDTLTNSDLLANSGQITQAPHDIQMAGLDSLQHLFNCFGSSMDLHTRNTIDSVVINRLLLSAQTALGSISTSDTAVKEKLYQCLLSSIMNPIEVQASALPHAIRIFSAGLNEQSHQLQAICKQSLAICNLISHPRMPPTQSTANMIAAKLNRAIQASEADPATSNTLTSTNSSIQQNNSTDTLYNSPATTSPLDATSQQPHSNTATPMADPSIESMTTVDENIDKNESNENEMLAAIEKEINSVVNKPMDDKTPNDLMATTTTAMDEVQVNIIDLTGDLGDVMEQQQVETIVTTTITNEHKDASATQTQETESTKADLDHSEKASTVSVIPLDDESDEDLDMALPDIDMAGPDTEDDDED</sequence>
<evidence type="ECO:0000259" key="6">
    <source>
        <dbReference type="Pfam" id="PF08167"/>
    </source>
</evidence>
<dbReference type="Pfam" id="PF08167">
    <property type="entry name" value="RIX1"/>
    <property type="match status" value="1"/>
</dbReference>
<dbReference type="InParanoid" id="A0A163IWM5"/>
<dbReference type="GO" id="GO:0005634">
    <property type="term" value="C:nucleus"/>
    <property type="evidence" value="ECO:0007669"/>
    <property type="project" value="UniProtKB-SubCell"/>
</dbReference>
<protein>
    <recommendedName>
        <fullName evidence="3">Pre-rRNA-processing protein RIX1</fullName>
    </recommendedName>
</protein>
<dbReference type="AlphaFoldDB" id="A0A163IWM5"/>
<feature type="compositionally biased region" description="Low complexity" evidence="5">
    <location>
        <begin position="604"/>
        <end position="621"/>
    </location>
</feature>
<name>A0A163IWM5_ABSGL</name>
<evidence type="ECO:0000313" key="8">
    <source>
        <dbReference type="Proteomes" id="UP000078561"/>
    </source>
</evidence>
<feature type="compositionally biased region" description="Basic and acidic residues" evidence="5">
    <location>
        <begin position="753"/>
        <end position="764"/>
    </location>
</feature>
<proteinExistence type="inferred from homology"/>
<dbReference type="PANTHER" id="PTHR34105">
    <property type="entry name" value="PROLINE-, GLUTAMIC ACID- AND LEUCINE-RICH PROTEIN 1"/>
    <property type="match status" value="1"/>
</dbReference>
<dbReference type="Proteomes" id="UP000078561">
    <property type="component" value="Unassembled WGS sequence"/>
</dbReference>
<comment type="subcellular location">
    <subcellularLocation>
        <location evidence="1">Nucleus</location>
    </subcellularLocation>
</comment>